<feature type="compositionally biased region" description="Basic residues" evidence="1">
    <location>
        <begin position="131"/>
        <end position="141"/>
    </location>
</feature>
<feature type="region of interest" description="Disordered" evidence="1">
    <location>
        <begin position="1"/>
        <end position="151"/>
    </location>
</feature>
<organism evidence="2 3">
    <name type="scientific">Cryoendolithus antarcticus</name>
    <dbReference type="NCBI Taxonomy" id="1507870"/>
    <lineage>
        <taxon>Eukaryota</taxon>
        <taxon>Fungi</taxon>
        <taxon>Dikarya</taxon>
        <taxon>Ascomycota</taxon>
        <taxon>Pezizomycotina</taxon>
        <taxon>Dothideomycetes</taxon>
        <taxon>Dothideomycetidae</taxon>
        <taxon>Cladosporiales</taxon>
        <taxon>Cladosporiaceae</taxon>
        <taxon>Cryoendolithus</taxon>
    </lineage>
</organism>
<dbReference type="Proteomes" id="UP000192596">
    <property type="component" value="Unassembled WGS sequence"/>
</dbReference>
<keyword evidence="3" id="KW-1185">Reference proteome</keyword>
<feature type="compositionally biased region" description="Polar residues" evidence="1">
    <location>
        <begin position="71"/>
        <end position="83"/>
    </location>
</feature>
<name>A0A1V8SHC8_9PEZI</name>
<dbReference type="InParanoid" id="A0A1V8SHC8"/>
<comment type="caution">
    <text evidence="2">The sequence shown here is derived from an EMBL/GenBank/DDBJ whole genome shotgun (WGS) entry which is preliminary data.</text>
</comment>
<reference evidence="3" key="1">
    <citation type="submission" date="2017-03" db="EMBL/GenBank/DDBJ databases">
        <title>Genomes of endolithic fungi from Antarctica.</title>
        <authorList>
            <person name="Coleine C."/>
            <person name="Masonjones S."/>
            <person name="Stajich J.E."/>
        </authorList>
    </citation>
    <scope>NUCLEOTIDE SEQUENCE [LARGE SCALE GENOMIC DNA]</scope>
    <source>
        <strain evidence="3">CCFEE 5527</strain>
    </source>
</reference>
<evidence type="ECO:0000256" key="1">
    <source>
        <dbReference type="SAM" id="MobiDB-lite"/>
    </source>
</evidence>
<proteinExistence type="predicted"/>
<sequence length="151" mass="16742">MAMLSVAVREHHETGSVAKALVEAKASDPTKRKPRNWQEVRTRDRLNVLPNQAVVSPPPQPTSETAPPLPSTQAPDPQSQTIQARLARRSITLAPGPPLGPHVPLSVHPGPRQGNYIKTHLTKTSEMENRTRRRRRRRKQEVRRASGDGVG</sequence>
<protein>
    <submittedName>
        <fullName evidence="2">Uncharacterized protein</fullName>
    </submittedName>
</protein>
<dbReference type="EMBL" id="NAJO01000046">
    <property type="protein sequence ID" value="OQN98380.1"/>
    <property type="molecule type" value="Genomic_DNA"/>
</dbReference>
<gene>
    <name evidence="2" type="ORF">B0A48_15648</name>
</gene>
<evidence type="ECO:0000313" key="2">
    <source>
        <dbReference type="EMBL" id="OQN98380.1"/>
    </source>
</evidence>
<feature type="compositionally biased region" description="Basic and acidic residues" evidence="1">
    <location>
        <begin position="25"/>
        <end position="46"/>
    </location>
</feature>
<feature type="compositionally biased region" description="Basic and acidic residues" evidence="1">
    <location>
        <begin position="142"/>
        <end position="151"/>
    </location>
</feature>
<accession>A0A1V8SHC8</accession>
<evidence type="ECO:0000313" key="3">
    <source>
        <dbReference type="Proteomes" id="UP000192596"/>
    </source>
</evidence>
<dbReference type="AlphaFoldDB" id="A0A1V8SHC8"/>